<name>A0A0M8NZ98_9EURO</name>
<protein>
    <submittedName>
        <fullName evidence="1">Uncharacterized protein</fullName>
    </submittedName>
</protein>
<evidence type="ECO:0000313" key="2">
    <source>
        <dbReference type="Proteomes" id="UP000037696"/>
    </source>
</evidence>
<sequence length="124" mass="13818">MFTAKSPSLPLATSLPARCLLLHHQSSQPQGSSHTLSRGKWINILILDDGCCWQQDAVNSSNSPACPSSDLLFSFHQAYLLPRLFVLCWNLRDILKPITLFFFCARVVVLSCVCFHRSLAGQRG</sequence>
<dbReference type="AlphaFoldDB" id="A0A0M8NZ98"/>
<proteinExistence type="predicted"/>
<evidence type="ECO:0000313" key="1">
    <source>
        <dbReference type="EMBL" id="KOS38044.1"/>
    </source>
</evidence>
<reference evidence="1 2" key="1">
    <citation type="submission" date="2015-08" db="EMBL/GenBank/DDBJ databases">
        <title>Genome sequencing of Penicillium nordicum.</title>
        <authorList>
            <person name="Nguyen H.D."/>
            <person name="Seifert K.A."/>
        </authorList>
    </citation>
    <scope>NUCLEOTIDE SEQUENCE [LARGE SCALE GENOMIC DNA]</scope>
    <source>
        <strain evidence="1 2">DAOMC 185683</strain>
    </source>
</reference>
<accession>A0A0M8NZ98</accession>
<dbReference type="Proteomes" id="UP000037696">
    <property type="component" value="Unassembled WGS sequence"/>
</dbReference>
<keyword evidence="2" id="KW-1185">Reference proteome</keyword>
<dbReference type="EMBL" id="LHQQ01000276">
    <property type="protein sequence ID" value="KOS38044.1"/>
    <property type="molecule type" value="Genomic_DNA"/>
</dbReference>
<comment type="caution">
    <text evidence="1">The sequence shown here is derived from an EMBL/GenBank/DDBJ whole genome shotgun (WGS) entry which is preliminary data.</text>
</comment>
<organism evidence="1 2">
    <name type="scientific">Penicillium nordicum</name>
    <dbReference type="NCBI Taxonomy" id="229535"/>
    <lineage>
        <taxon>Eukaryota</taxon>
        <taxon>Fungi</taxon>
        <taxon>Dikarya</taxon>
        <taxon>Ascomycota</taxon>
        <taxon>Pezizomycotina</taxon>
        <taxon>Eurotiomycetes</taxon>
        <taxon>Eurotiomycetidae</taxon>
        <taxon>Eurotiales</taxon>
        <taxon>Aspergillaceae</taxon>
        <taxon>Penicillium</taxon>
    </lineage>
</organism>
<gene>
    <name evidence="1" type="ORF">ACN38_g11138</name>
</gene>